<evidence type="ECO:0000256" key="14">
    <source>
        <dbReference type="SAM" id="Phobius"/>
    </source>
</evidence>
<evidence type="ECO:0000313" key="17">
    <source>
        <dbReference type="Proteomes" id="UP000002037"/>
    </source>
</evidence>
<dbReference type="Pfam" id="PF00026">
    <property type="entry name" value="Asp"/>
    <property type="match status" value="1"/>
</dbReference>
<feature type="active site" evidence="12">
    <location>
        <position position="71"/>
    </location>
</feature>
<evidence type="ECO:0000256" key="5">
    <source>
        <dbReference type="ARBA" id="ARBA00022525"/>
    </source>
</evidence>
<keyword evidence="10" id="KW-0865">Zymogen</keyword>
<feature type="active site" evidence="12">
    <location>
        <position position="290"/>
    </location>
</feature>
<keyword evidence="17" id="KW-1185">Reference proteome</keyword>
<dbReference type="SUPFAM" id="SSF50630">
    <property type="entry name" value="Acid proteases"/>
    <property type="match status" value="1"/>
</dbReference>
<evidence type="ECO:0000256" key="1">
    <source>
        <dbReference type="ARBA" id="ARBA00001675"/>
    </source>
</evidence>
<dbReference type="GO" id="GO:0004190">
    <property type="term" value="F:aspartic-type endopeptidase activity"/>
    <property type="evidence" value="ECO:0007669"/>
    <property type="project" value="UniProtKB-KW"/>
</dbReference>
<keyword evidence="8" id="KW-0064">Aspartyl protease</keyword>
<dbReference type="CDD" id="cd05474">
    <property type="entry name" value="SAP_like"/>
    <property type="match status" value="1"/>
</dbReference>
<dbReference type="InterPro" id="IPR033876">
    <property type="entry name" value="SAP-like"/>
</dbReference>
<comment type="similarity">
    <text evidence="3">Belongs to the peptidase A1 family.</text>
</comment>
<keyword evidence="14" id="KW-1133">Transmembrane helix</keyword>
<dbReference type="PROSITE" id="PS51767">
    <property type="entry name" value="PEPTIDASE_A1"/>
    <property type="match status" value="1"/>
</dbReference>
<reference evidence="16 17" key="1">
    <citation type="journal article" date="2009" name="Nature">
        <title>Evolution of pathogenicity and sexual reproduction in eight Candida genomes.</title>
        <authorList>
            <person name="Butler G."/>
            <person name="Rasmussen M.D."/>
            <person name="Lin M.F."/>
            <person name="Santos M.A."/>
            <person name="Sakthikumar S."/>
            <person name="Munro C.A."/>
            <person name="Rheinbay E."/>
            <person name="Grabherr M."/>
            <person name="Forche A."/>
            <person name="Reedy J.L."/>
            <person name="Agrafioti I."/>
            <person name="Arnaud M.B."/>
            <person name="Bates S."/>
            <person name="Brown A.J."/>
            <person name="Brunke S."/>
            <person name="Costanzo M.C."/>
            <person name="Fitzpatrick D.A."/>
            <person name="de Groot P.W."/>
            <person name="Harris D."/>
            <person name="Hoyer L.L."/>
            <person name="Hube B."/>
            <person name="Klis F.M."/>
            <person name="Kodira C."/>
            <person name="Lennard N."/>
            <person name="Logue M.E."/>
            <person name="Martin R."/>
            <person name="Neiman A.M."/>
            <person name="Nikolaou E."/>
            <person name="Quail M.A."/>
            <person name="Quinn J."/>
            <person name="Santos M.C."/>
            <person name="Schmitzberger F.F."/>
            <person name="Sherlock G."/>
            <person name="Shah P."/>
            <person name="Silverstein K.A."/>
            <person name="Skrzypek M.S."/>
            <person name="Soll D."/>
            <person name="Staggs R."/>
            <person name="Stansfield I."/>
            <person name="Stumpf M.P."/>
            <person name="Sudbery P.E."/>
            <person name="Srikantha T."/>
            <person name="Zeng Q."/>
            <person name="Berman J."/>
            <person name="Berriman M."/>
            <person name="Heitman J."/>
            <person name="Gow N.A."/>
            <person name="Lorenz M.C."/>
            <person name="Birren B.W."/>
            <person name="Kellis M."/>
            <person name="Cuomo C.A."/>
        </authorList>
    </citation>
    <scope>NUCLEOTIDE SEQUENCE [LARGE SCALE GENOMIC DNA]</scope>
    <source>
        <strain evidence="17">ATCC MYA-3404 / T1</strain>
    </source>
</reference>
<evidence type="ECO:0000256" key="4">
    <source>
        <dbReference type="ARBA" id="ARBA00013207"/>
    </source>
</evidence>
<dbReference type="Gene3D" id="2.40.70.10">
    <property type="entry name" value="Acid Proteases"/>
    <property type="match status" value="2"/>
</dbReference>
<dbReference type="EMBL" id="GG692395">
    <property type="protein sequence ID" value="EER35357.1"/>
    <property type="molecule type" value="Genomic_DNA"/>
</dbReference>
<dbReference type="InterPro" id="IPR001461">
    <property type="entry name" value="Aspartic_peptidase_A1"/>
</dbReference>
<evidence type="ECO:0000256" key="9">
    <source>
        <dbReference type="ARBA" id="ARBA00022801"/>
    </source>
</evidence>
<evidence type="ECO:0000256" key="8">
    <source>
        <dbReference type="ARBA" id="ARBA00022750"/>
    </source>
</evidence>
<dbReference type="PANTHER" id="PTHR47966:SF65">
    <property type="entry name" value="ASPARTIC-TYPE ENDOPEPTIDASE"/>
    <property type="match status" value="1"/>
</dbReference>
<keyword evidence="9" id="KW-0378">Hydrolase</keyword>
<keyword evidence="5" id="KW-0964">Secreted</keyword>
<dbReference type="Proteomes" id="UP000002037">
    <property type="component" value="Unassembled WGS sequence"/>
</dbReference>
<proteinExistence type="inferred from homology"/>
<dbReference type="InterPro" id="IPR021109">
    <property type="entry name" value="Peptidase_aspartic_dom_sf"/>
</dbReference>
<dbReference type="AlphaFoldDB" id="C5M207"/>
<comment type="catalytic activity">
    <reaction evidence="1">
        <text>Preferential cleavage at the carboxyl of hydrophobic amino acids, but fails to cleave 15-Leu-|-Tyr-16, 16-Tyr-|-Leu-17 and 24-Phe-|-Phe-25 of insulin B chain. Activates trypsinogen, and degrades keratin.</text>
        <dbReference type="EC" id="3.4.23.24"/>
    </reaction>
</comment>
<evidence type="ECO:0000256" key="2">
    <source>
        <dbReference type="ARBA" id="ARBA00004613"/>
    </source>
</evidence>
<keyword evidence="6" id="KW-0645">Protease</keyword>
<dbReference type="eggNOG" id="KOG1339">
    <property type="taxonomic scope" value="Eukaryota"/>
</dbReference>
<accession>C5M207</accession>
<dbReference type="STRING" id="294747.C5M207"/>
<dbReference type="VEuPathDB" id="FungiDB:CTRG_00096"/>
<sequence>MYNFYLASVIVHLVMGGSLKLDFKVNNGNIQKFMKRDNYFNMPLSATDNVGFYFTELGFGSENEKIIVSIDTGSADLWITADKAQCYKRAETEDISSGSSQTSDWAVADSSVCKYFGSFDWEQSSSFNRNSTDFDIIYADGTFASGFWGYDTVSIGSTTVDNVIFGVANQSSDVMGTLGLGMPGVESLVLRGQKGYVNFPQKLKYQGIIDRQIYSLYLNKAEAQSGTVLFGAIDHEKYKGELVTVPIVTNFSSFKNQVIINMDSFNVSSNKKNGPIPETQLLSNMAILLDSGTTISGFSRKTLTKLAESLGGGYSRSNYYVDCDVVLKSSLSMTIGNSTIQMPMSNFVYNYYGSCYLSFSESDSEEESSYIIVGQDFLRHLYVVYDFDGLEISVAEAFYSKKENIEVVGSDGKFNRTSKHKSGTNSMYLVSIPLLVISLFLSLSTII</sequence>
<dbReference type="GO" id="GO:0006508">
    <property type="term" value="P:proteolysis"/>
    <property type="evidence" value="ECO:0007669"/>
    <property type="project" value="UniProtKB-KW"/>
</dbReference>
<dbReference type="RefSeq" id="XP_002545315.1">
    <property type="nucleotide sequence ID" value="XM_002545269.1"/>
</dbReference>
<dbReference type="OrthoDB" id="771136at2759"/>
<evidence type="ECO:0000259" key="15">
    <source>
        <dbReference type="PROSITE" id="PS51767"/>
    </source>
</evidence>
<keyword evidence="7" id="KW-0732">Signal</keyword>
<keyword evidence="11 13" id="KW-1015">Disulfide bond</keyword>
<comment type="subcellular location">
    <subcellularLocation>
        <location evidence="2">Secreted</location>
    </subcellularLocation>
</comment>
<dbReference type="HOGENOM" id="CLU_013253_9_1_1"/>
<name>C5M207_CANTT</name>
<gene>
    <name evidence="16" type="ORF">CTRG_00096</name>
</gene>
<evidence type="ECO:0000256" key="6">
    <source>
        <dbReference type="ARBA" id="ARBA00022670"/>
    </source>
</evidence>
<keyword evidence="14" id="KW-0472">Membrane</keyword>
<keyword evidence="14" id="KW-0812">Transmembrane</keyword>
<dbReference type="KEGG" id="ctp:CTRG_00096"/>
<feature type="transmembrane region" description="Helical" evidence="14">
    <location>
        <begin position="426"/>
        <end position="446"/>
    </location>
</feature>
<dbReference type="GeneID" id="8299954"/>
<protein>
    <recommendedName>
        <fullName evidence="4">candidapepsin</fullName>
        <ecNumber evidence="4">3.4.23.24</ecNumber>
    </recommendedName>
</protein>
<organism evidence="16 17">
    <name type="scientific">Candida tropicalis (strain ATCC MYA-3404 / T1)</name>
    <name type="common">Yeast</name>
    <dbReference type="NCBI Taxonomy" id="294747"/>
    <lineage>
        <taxon>Eukaryota</taxon>
        <taxon>Fungi</taxon>
        <taxon>Dikarya</taxon>
        <taxon>Ascomycota</taxon>
        <taxon>Saccharomycotina</taxon>
        <taxon>Pichiomycetes</taxon>
        <taxon>Debaryomycetaceae</taxon>
        <taxon>Candida/Lodderomyces clade</taxon>
        <taxon>Candida</taxon>
    </lineage>
</organism>
<evidence type="ECO:0000313" key="16">
    <source>
        <dbReference type="EMBL" id="EER35357.1"/>
    </source>
</evidence>
<dbReference type="PANTHER" id="PTHR47966">
    <property type="entry name" value="BETA-SITE APP-CLEAVING ENZYME, ISOFORM A-RELATED"/>
    <property type="match status" value="1"/>
</dbReference>
<dbReference type="InterPro" id="IPR033121">
    <property type="entry name" value="PEPTIDASE_A1"/>
</dbReference>
<evidence type="ECO:0000256" key="3">
    <source>
        <dbReference type="ARBA" id="ARBA00007447"/>
    </source>
</evidence>
<dbReference type="PRINTS" id="PR00792">
    <property type="entry name" value="PEPSIN"/>
</dbReference>
<feature type="disulfide bond" evidence="13">
    <location>
        <begin position="323"/>
        <end position="355"/>
    </location>
</feature>
<evidence type="ECO:0000256" key="7">
    <source>
        <dbReference type="ARBA" id="ARBA00022729"/>
    </source>
</evidence>
<evidence type="ECO:0000256" key="13">
    <source>
        <dbReference type="PIRSR" id="PIRSR601461-2"/>
    </source>
</evidence>
<feature type="domain" description="Peptidase A1" evidence="15">
    <location>
        <begin position="53"/>
        <end position="395"/>
    </location>
</feature>
<evidence type="ECO:0000256" key="11">
    <source>
        <dbReference type="ARBA" id="ARBA00023157"/>
    </source>
</evidence>
<dbReference type="EC" id="3.4.23.24" evidence="4"/>
<dbReference type="GO" id="GO:0005576">
    <property type="term" value="C:extracellular region"/>
    <property type="evidence" value="ECO:0007669"/>
    <property type="project" value="UniProtKB-SubCell"/>
</dbReference>
<evidence type="ECO:0000256" key="10">
    <source>
        <dbReference type="ARBA" id="ARBA00023145"/>
    </source>
</evidence>
<evidence type="ECO:0000256" key="12">
    <source>
        <dbReference type="PIRSR" id="PIRSR601461-1"/>
    </source>
</evidence>